<evidence type="ECO:0000256" key="4">
    <source>
        <dbReference type="PROSITE-ProRule" id="PRU00277"/>
    </source>
</evidence>
<dbReference type="SUPFAM" id="SSF54534">
    <property type="entry name" value="FKBP-like"/>
    <property type="match status" value="1"/>
</dbReference>
<comment type="catalytic activity">
    <reaction evidence="1 4">
        <text>[protein]-peptidylproline (omega=180) = [protein]-peptidylproline (omega=0)</text>
        <dbReference type="Rhea" id="RHEA:16237"/>
        <dbReference type="Rhea" id="RHEA-COMP:10747"/>
        <dbReference type="Rhea" id="RHEA-COMP:10748"/>
        <dbReference type="ChEBI" id="CHEBI:83833"/>
        <dbReference type="ChEBI" id="CHEBI:83834"/>
        <dbReference type="EC" id="5.2.1.8"/>
    </reaction>
</comment>
<reference evidence="7 8" key="1">
    <citation type="submission" date="2019-12" db="EMBL/GenBank/DDBJ databases">
        <authorList>
            <person name="Dong K."/>
        </authorList>
    </citation>
    <scope>NUCLEOTIDE SEQUENCE [LARGE SCALE GENOMIC DNA]</scope>
    <source>
        <strain evidence="7 8">JCM 31225</strain>
    </source>
</reference>
<evidence type="ECO:0000259" key="6">
    <source>
        <dbReference type="PROSITE" id="PS50059"/>
    </source>
</evidence>
<dbReference type="Gene3D" id="3.10.50.40">
    <property type="match status" value="1"/>
</dbReference>
<dbReference type="PROSITE" id="PS50059">
    <property type="entry name" value="FKBP_PPIASE"/>
    <property type="match status" value="1"/>
</dbReference>
<dbReference type="PROSITE" id="PS51257">
    <property type="entry name" value="PROKAR_LIPOPROTEIN"/>
    <property type="match status" value="1"/>
</dbReference>
<organism evidence="7 8">
    <name type="scientific">Sphingobacterium humi</name>
    <dbReference type="NCBI Taxonomy" id="1796905"/>
    <lineage>
        <taxon>Bacteria</taxon>
        <taxon>Pseudomonadati</taxon>
        <taxon>Bacteroidota</taxon>
        <taxon>Sphingobacteriia</taxon>
        <taxon>Sphingobacteriales</taxon>
        <taxon>Sphingobacteriaceae</taxon>
        <taxon>Sphingobacterium</taxon>
    </lineage>
</organism>
<dbReference type="InterPro" id="IPR046357">
    <property type="entry name" value="PPIase_dom_sf"/>
</dbReference>
<name>A0A6N8L374_9SPHI</name>
<feature type="domain" description="PPIase FKBP-type" evidence="6">
    <location>
        <begin position="94"/>
        <end position="198"/>
    </location>
</feature>
<dbReference type="GO" id="GO:0003755">
    <property type="term" value="F:peptidyl-prolyl cis-trans isomerase activity"/>
    <property type="evidence" value="ECO:0007669"/>
    <property type="project" value="UniProtKB-KW"/>
</dbReference>
<keyword evidence="8" id="KW-1185">Reference proteome</keyword>
<feature type="signal peptide" evidence="5">
    <location>
        <begin position="1"/>
        <end position="21"/>
    </location>
</feature>
<keyword evidence="4" id="KW-0413">Isomerase</keyword>
<accession>A0A6N8L374</accession>
<protein>
    <recommendedName>
        <fullName evidence="2 4">peptidylprolyl isomerase</fullName>
        <ecNumber evidence="2 4">5.2.1.8</ecNumber>
    </recommendedName>
</protein>
<proteinExistence type="predicted"/>
<dbReference type="OrthoDB" id="669809at2"/>
<comment type="caution">
    <text evidence="7">The sequence shown here is derived from an EMBL/GenBank/DDBJ whole genome shotgun (WGS) entry which is preliminary data.</text>
</comment>
<dbReference type="EMBL" id="WSQA01000009">
    <property type="protein sequence ID" value="MVZ62951.1"/>
    <property type="molecule type" value="Genomic_DNA"/>
</dbReference>
<evidence type="ECO:0000256" key="5">
    <source>
        <dbReference type="SAM" id="SignalP"/>
    </source>
</evidence>
<evidence type="ECO:0000256" key="1">
    <source>
        <dbReference type="ARBA" id="ARBA00000971"/>
    </source>
</evidence>
<sequence length="201" mass="22571">MKTFKTILIALLAVVSVSSCMKDDNTYDDSYEKEIARRDSVFKAQKDDLEAYAAEHFGENKKFDEKTGIWYEILAPATEPADFEYTIRANSFVPVTATVKYKGTLMDGTPFDEKLTDPVSMDIYSTNTSSIFACWIYAFYPKTTDANMQFSGLIEKGLRAGNKIRFISSSIWAQDNKGNEKLPANVPVVFEITVNKVANAM</sequence>
<gene>
    <name evidence="7" type="ORF">GQF63_13025</name>
</gene>
<evidence type="ECO:0000256" key="3">
    <source>
        <dbReference type="ARBA" id="ARBA00023110"/>
    </source>
</evidence>
<dbReference type="RefSeq" id="WP_160369672.1">
    <property type="nucleotide sequence ID" value="NZ_WSQA01000009.1"/>
</dbReference>
<evidence type="ECO:0000256" key="2">
    <source>
        <dbReference type="ARBA" id="ARBA00013194"/>
    </source>
</evidence>
<evidence type="ECO:0000313" key="8">
    <source>
        <dbReference type="Proteomes" id="UP000435036"/>
    </source>
</evidence>
<feature type="chain" id="PRO_5027022782" description="peptidylprolyl isomerase" evidence="5">
    <location>
        <begin position="22"/>
        <end position="201"/>
    </location>
</feature>
<keyword evidence="3 4" id="KW-0697">Rotamase</keyword>
<dbReference type="InterPro" id="IPR001179">
    <property type="entry name" value="PPIase_FKBP_dom"/>
</dbReference>
<dbReference type="AlphaFoldDB" id="A0A6N8L374"/>
<keyword evidence="5" id="KW-0732">Signal</keyword>
<dbReference type="EC" id="5.2.1.8" evidence="2 4"/>
<evidence type="ECO:0000313" key="7">
    <source>
        <dbReference type="EMBL" id="MVZ62951.1"/>
    </source>
</evidence>
<dbReference type="Proteomes" id="UP000435036">
    <property type="component" value="Unassembled WGS sequence"/>
</dbReference>